<evidence type="ECO:0000313" key="1">
    <source>
        <dbReference type="EMBL" id="KAG5191091.1"/>
    </source>
</evidence>
<organism evidence="1 2">
    <name type="scientific">Tribonema minus</name>
    <dbReference type="NCBI Taxonomy" id="303371"/>
    <lineage>
        <taxon>Eukaryota</taxon>
        <taxon>Sar</taxon>
        <taxon>Stramenopiles</taxon>
        <taxon>Ochrophyta</taxon>
        <taxon>PX clade</taxon>
        <taxon>Xanthophyceae</taxon>
        <taxon>Tribonematales</taxon>
        <taxon>Tribonemataceae</taxon>
        <taxon>Tribonema</taxon>
    </lineage>
</organism>
<evidence type="ECO:0000313" key="2">
    <source>
        <dbReference type="Proteomes" id="UP000664859"/>
    </source>
</evidence>
<name>A0A835ZC96_9STRA</name>
<reference evidence="1" key="1">
    <citation type="submission" date="2021-02" db="EMBL/GenBank/DDBJ databases">
        <title>First Annotated Genome of the Yellow-green Alga Tribonema minus.</title>
        <authorList>
            <person name="Mahan K.M."/>
        </authorList>
    </citation>
    <scope>NUCLEOTIDE SEQUENCE</scope>
    <source>
        <strain evidence="1">UTEX B ZZ1240</strain>
    </source>
</reference>
<sequence>MENFTIDVEVWCKTRPEKTSAGNDAGQRDVIGAQQPDAARIVSSLCRGTSACCYVPESGQGSSVPRANRPEALFGQQSSWAQLALGEPTGPIGSSSFGFGGRPTRRRRDTFGYPQVPSCGICSLHCDADEWNARSLYVFKCKREPGAQARGSPLSSRVANLTRLLRTERHIVNTCGRFIKSTPPGRNITTVWKYHVQPFGRPWPRQLLRVLAASKCIALDFEKPQ</sequence>
<keyword evidence="2" id="KW-1185">Reference proteome</keyword>
<dbReference type="Proteomes" id="UP000664859">
    <property type="component" value="Unassembled WGS sequence"/>
</dbReference>
<proteinExistence type="predicted"/>
<accession>A0A835ZC96</accession>
<gene>
    <name evidence="1" type="ORF">JKP88DRAFT_242969</name>
</gene>
<protein>
    <submittedName>
        <fullName evidence="1">Uncharacterized protein</fullName>
    </submittedName>
</protein>
<dbReference type="EMBL" id="JAFCMP010000024">
    <property type="protein sequence ID" value="KAG5191091.1"/>
    <property type="molecule type" value="Genomic_DNA"/>
</dbReference>
<dbReference type="AlphaFoldDB" id="A0A835ZC96"/>
<comment type="caution">
    <text evidence="1">The sequence shown here is derived from an EMBL/GenBank/DDBJ whole genome shotgun (WGS) entry which is preliminary data.</text>
</comment>